<accession>T2JWN1</accession>
<proteinExistence type="predicted"/>
<dbReference type="PANTHER" id="PTHR10569">
    <property type="entry name" value="GLYCOGEN DEBRANCHING ENZYME"/>
    <property type="match status" value="1"/>
</dbReference>
<organism evidence="2 3">
    <name type="scientific">Crocosphaera watsonii WH 0402</name>
    <dbReference type="NCBI Taxonomy" id="1284629"/>
    <lineage>
        <taxon>Bacteria</taxon>
        <taxon>Bacillati</taxon>
        <taxon>Cyanobacteriota</taxon>
        <taxon>Cyanophyceae</taxon>
        <taxon>Oscillatoriophycideae</taxon>
        <taxon>Chroococcales</taxon>
        <taxon>Aphanothecaceae</taxon>
        <taxon>Crocosphaera</taxon>
    </lineage>
</organism>
<dbReference type="Gene3D" id="1.50.10.10">
    <property type="match status" value="1"/>
</dbReference>
<dbReference type="InterPro" id="IPR008928">
    <property type="entry name" value="6-hairpin_glycosidase_sf"/>
</dbReference>
<reference evidence="2 3" key="2">
    <citation type="submission" date="2013-09" db="EMBL/GenBank/DDBJ databases">
        <title>Whole genome comparison of six Crocosphaera watsonii strains with differing phenotypes.</title>
        <authorList>
            <person name="Bench S.R."/>
            <person name="Heller P."/>
            <person name="Frank I."/>
            <person name="Arciniega M."/>
            <person name="Shilova I.N."/>
            <person name="Zehr J.P."/>
        </authorList>
    </citation>
    <scope>NUCLEOTIDE SEQUENCE [LARGE SCALE GENOMIC DNA]</scope>
    <source>
        <strain evidence="2 3">WH 0402</strain>
    </source>
</reference>
<dbReference type="InterPro" id="IPR012341">
    <property type="entry name" value="6hp_glycosidase-like_sf"/>
</dbReference>
<reference evidence="2 3" key="1">
    <citation type="submission" date="2013-01" db="EMBL/GenBank/DDBJ databases">
        <authorList>
            <person name="Bench S."/>
        </authorList>
    </citation>
    <scope>NUCLEOTIDE SEQUENCE [LARGE SCALE GENOMIC DNA]</scope>
    <source>
        <strain evidence="2 3">WH 0402</strain>
    </source>
</reference>
<dbReference type="EMBL" id="CAQN01000987">
    <property type="protein sequence ID" value="CCQ69474.1"/>
    <property type="molecule type" value="Genomic_DNA"/>
</dbReference>
<dbReference type="Proteomes" id="UP000018130">
    <property type="component" value="Unassembled WGS sequence"/>
</dbReference>
<dbReference type="SUPFAM" id="SSF48208">
    <property type="entry name" value="Six-hairpin glycosidases"/>
    <property type="match status" value="1"/>
</dbReference>
<dbReference type="PANTHER" id="PTHR10569:SF2">
    <property type="entry name" value="GLYCOGEN DEBRANCHING ENZYME"/>
    <property type="match status" value="1"/>
</dbReference>
<dbReference type="GO" id="GO:0004135">
    <property type="term" value="F:amylo-alpha-1,6-glucosidase activity"/>
    <property type="evidence" value="ECO:0007669"/>
    <property type="project" value="InterPro"/>
</dbReference>
<sequence>MLITSHGLRSLCATHHQYQGRYGGDQVSRDKSYHQGTVWAWLIGPFVEAHWRVYGDRALANSFLEPMANHLNDGCVGSISEIFDGDAPMIPRGCFAQAWSVGEVLRVWAKINDPS</sequence>
<evidence type="ECO:0000313" key="2">
    <source>
        <dbReference type="EMBL" id="CCQ69474.1"/>
    </source>
</evidence>
<evidence type="ECO:0000259" key="1">
    <source>
        <dbReference type="Pfam" id="PF06202"/>
    </source>
</evidence>
<comment type="caution">
    <text evidence="2">The sequence shown here is derived from an EMBL/GenBank/DDBJ whole genome shotgun (WGS) entry which is preliminary data.</text>
</comment>
<dbReference type="InterPro" id="IPR032790">
    <property type="entry name" value="GDE_C"/>
</dbReference>
<dbReference type="GO" id="GO:0005980">
    <property type="term" value="P:glycogen catabolic process"/>
    <property type="evidence" value="ECO:0007669"/>
    <property type="project" value="InterPro"/>
</dbReference>
<name>T2JWN1_CROWT</name>
<dbReference type="AlphaFoldDB" id="T2JWN1"/>
<dbReference type="InterPro" id="IPR010401">
    <property type="entry name" value="AGL/Gdb1"/>
</dbReference>
<dbReference type="GO" id="GO:0004134">
    <property type="term" value="F:4-alpha-glucanotransferase activity"/>
    <property type="evidence" value="ECO:0007669"/>
    <property type="project" value="InterPro"/>
</dbReference>
<protein>
    <submittedName>
        <fullName evidence="2">Glycogen debranching enzyme-related protein</fullName>
    </submittedName>
</protein>
<gene>
    <name evidence="2" type="ORF">CWATWH0402_2965</name>
</gene>
<evidence type="ECO:0000313" key="3">
    <source>
        <dbReference type="Proteomes" id="UP000018130"/>
    </source>
</evidence>
<feature type="domain" description="Glycogen debranching enzyme C-terminal" evidence="1">
    <location>
        <begin position="2"/>
        <end position="106"/>
    </location>
</feature>
<dbReference type="Pfam" id="PF06202">
    <property type="entry name" value="GDE_C"/>
    <property type="match status" value="1"/>
</dbReference>